<dbReference type="Proteomes" id="UP000018144">
    <property type="component" value="Unassembled WGS sequence"/>
</dbReference>
<sequence length="86" mass="9480">MQSPLDLAADLCFSGEASSCKHGAMRSSVQTKETKERLVEPVGRRNRRMRYRNPADDSQDELQLRRIGAAVQSLTAATSVSVKDSI</sequence>
<dbReference type="EMBL" id="HF935702">
    <property type="protein sequence ID" value="CCX31958.1"/>
    <property type="molecule type" value="Genomic_DNA"/>
</dbReference>
<proteinExistence type="predicted"/>
<reference evidence="1 2" key="1">
    <citation type="journal article" date="2013" name="PLoS Genet.">
        <title>The genome and development-dependent transcriptomes of Pyronema confluens: a window into fungal evolution.</title>
        <authorList>
            <person name="Traeger S."/>
            <person name="Altegoer F."/>
            <person name="Freitag M."/>
            <person name="Gabaldon T."/>
            <person name="Kempken F."/>
            <person name="Kumar A."/>
            <person name="Marcet-Houben M."/>
            <person name="Poggeler S."/>
            <person name="Stajich J.E."/>
            <person name="Nowrousian M."/>
        </authorList>
    </citation>
    <scope>NUCLEOTIDE SEQUENCE [LARGE SCALE GENOMIC DNA]</scope>
    <source>
        <strain evidence="2">CBS 100304</strain>
        <tissue evidence="1">Vegetative mycelium</tissue>
    </source>
</reference>
<evidence type="ECO:0000313" key="2">
    <source>
        <dbReference type="Proteomes" id="UP000018144"/>
    </source>
</evidence>
<organism evidence="1 2">
    <name type="scientific">Pyronema omphalodes (strain CBS 100304)</name>
    <name type="common">Pyronema confluens</name>
    <dbReference type="NCBI Taxonomy" id="1076935"/>
    <lineage>
        <taxon>Eukaryota</taxon>
        <taxon>Fungi</taxon>
        <taxon>Dikarya</taxon>
        <taxon>Ascomycota</taxon>
        <taxon>Pezizomycotina</taxon>
        <taxon>Pezizomycetes</taxon>
        <taxon>Pezizales</taxon>
        <taxon>Pyronemataceae</taxon>
        <taxon>Pyronema</taxon>
    </lineage>
</organism>
<name>U4LJ35_PYROM</name>
<evidence type="ECO:0000313" key="1">
    <source>
        <dbReference type="EMBL" id="CCX31958.1"/>
    </source>
</evidence>
<protein>
    <submittedName>
        <fullName evidence="1">Uncharacterized protein</fullName>
    </submittedName>
</protein>
<keyword evidence="2" id="KW-1185">Reference proteome</keyword>
<dbReference type="AlphaFoldDB" id="U4LJ35"/>
<gene>
    <name evidence="1" type="ORF">PCON_12035</name>
</gene>
<accession>U4LJ35</accession>